<evidence type="ECO:0008006" key="2">
    <source>
        <dbReference type="Google" id="ProtNLM"/>
    </source>
</evidence>
<dbReference type="KEGG" id="fcz:IMF26_07920"/>
<gene>
    <name evidence="1" type="ORF">IMF26_07920</name>
</gene>
<dbReference type="EMBL" id="CP062796">
    <property type="protein sequence ID" value="QUL97992.1"/>
    <property type="molecule type" value="Genomic_DNA"/>
</dbReference>
<dbReference type="AlphaFoldDB" id="A0AAT9LA86"/>
<reference evidence="1" key="1">
    <citation type="submission" date="2020-10" db="EMBL/GenBank/DDBJ databases">
        <authorList>
            <person name="Kadnikov V."/>
            <person name="Beletsky A.V."/>
            <person name="Mardanov A.V."/>
            <person name="Karnachuk O.V."/>
            <person name="Ravin N.V."/>
        </authorList>
    </citation>
    <scope>NUCLEOTIDE SEQUENCE</scope>
    <source>
        <strain evidence="1">Bu02</strain>
    </source>
</reference>
<organism evidence="1">
    <name type="scientific">Candidatus Fermentithermobacillus carboniphilus</name>
    <dbReference type="NCBI Taxonomy" id="3085328"/>
    <lineage>
        <taxon>Bacteria</taxon>
        <taxon>Bacillati</taxon>
        <taxon>Bacillota</taxon>
        <taxon>Candidatus Fermentithermobacillia</taxon>
        <taxon>Candidatus Fermentithermobacillales</taxon>
        <taxon>Candidatus Fermentithermobacillaceae</taxon>
        <taxon>Candidatus Fermentithermobacillus</taxon>
    </lineage>
</organism>
<protein>
    <recommendedName>
        <fullName evidence="2">DUF483 domain-containing protein</fullName>
    </recommendedName>
</protein>
<reference evidence="1" key="2">
    <citation type="journal article" date="2023" name="Biology">
        <title>Prokaryotic Life Associated with Coal-Fire Gas Vents Revealed by Metagenomics.</title>
        <authorList>
            <person name="Kadnikov V.V."/>
            <person name="Mardanov A.V."/>
            <person name="Beletsky A.V."/>
            <person name="Karnachuk O.V."/>
            <person name="Ravin N.V."/>
        </authorList>
    </citation>
    <scope>NUCLEOTIDE SEQUENCE</scope>
    <source>
        <strain evidence="1">Bu02</strain>
    </source>
</reference>
<name>A0AAT9LA86_9FIRM</name>
<accession>A0AAT9LA86</accession>
<proteinExistence type="predicted"/>
<evidence type="ECO:0000313" key="1">
    <source>
        <dbReference type="EMBL" id="QUL97992.1"/>
    </source>
</evidence>
<sequence length="315" mass="36344">MNPEVLKEFLNEHVIPLKTKFDDYLPVVLGIRRATQIVVPAELPDAAILGATIDDRFRQKMQGRRLPGESLGQFFKDKAGKFWRRNQMQEIRYRTGVLRDLYADVVEGSHSYQVYMKWVDKLGLQRKELESRPTIREIYLFTDPQVAIELEELQDLRKDIRYEAMKSPDPSTPPYARAFPEEKNAGYLKKLGSILGFPVCCIDRYIFDRDSGVLTPETRASSQLTGVERPDEIDPFAFFTKDFFPCQPDCPEAAKIGKAIYEKLSQIDRGLAEEYKKHLMDNVSLVRNYPEIIQKKIEALEKSLGRTGEGDRLEE</sequence>